<evidence type="ECO:0000256" key="7">
    <source>
        <dbReference type="ARBA" id="ARBA00022989"/>
    </source>
</evidence>
<dbReference type="Pfam" id="PF00067">
    <property type="entry name" value="p450"/>
    <property type="match status" value="1"/>
</dbReference>
<evidence type="ECO:0000256" key="8">
    <source>
        <dbReference type="ARBA" id="ARBA00023002"/>
    </source>
</evidence>
<protein>
    <recommendedName>
        <fullName evidence="16">Cytochrome P450</fullName>
    </recommendedName>
</protein>
<dbReference type="PRINTS" id="PR00385">
    <property type="entry name" value="P450"/>
</dbReference>
<keyword evidence="11" id="KW-0472">Membrane</keyword>
<dbReference type="SUPFAM" id="SSF48264">
    <property type="entry name" value="Cytochrome P450"/>
    <property type="match status" value="1"/>
</dbReference>
<evidence type="ECO:0000256" key="5">
    <source>
        <dbReference type="ARBA" id="ARBA00022692"/>
    </source>
</evidence>
<dbReference type="InterPro" id="IPR002401">
    <property type="entry name" value="Cyt_P450_E_grp-I"/>
</dbReference>
<dbReference type="GO" id="GO:0016020">
    <property type="term" value="C:membrane"/>
    <property type="evidence" value="ECO:0007669"/>
    <property type="project" value="UniProtKB-SubCell"/>
</dbReference>
<keyword evidence="4 12" id="KW-0349">Heme</keyword>
<dbReference type="CDD" id="cd11072">
    <property type="entry name" value="CYP71-like"/>
    <property type="match status" value="1"/>
</dbReference>
<evidence type="ECO:0000256" key="11">
    <source>
        <dbReference type="ARBA" id="ARBA00023136"/>
    </source>
</evidence>
<dbReference type="GO" id="GO:0016705">
    <property type="term" value="F:oxidoreductase activity, acting on paired donors, with incorporation or reduction of molecular oxygen"/>
    <property type="evidence" value="ECO:0007669"/>
    <property type="project" value="InterPro"/>
</dbReference>
<keyword evidence="10 13" id="KW-0503">Monooxygenase</keyword>
<evidence type="ECO:0000256" key="13">
    <source>
        <dbReference type="RuleBase" id="RU000461"/>
    </source>
</evidence>
<evidence type="ECO:0000256" key="4">
    <source>
        <dbReference type="ARBA" id="ARBA00022617"/>
    </source>
</evidence>
<dbReference type="PANTHER" id="PTHR47955:SF22">
    <property type="entry name" value="CYTOCHROME P450 83B1-LIKE"/>
    <property type="match status" value="1"/>
</dbReference>
<dbReference type="Gene3D" id="1.10.630.10">
    <property type="entry name" value="Cytochrome P450"/>
    <property type="match status" value="1"/>
</dbReference>
<evidence type="ECO:0000313" key="15">
    <source>
        <dbReference type="Proteomes" id="UP001374535"/>
    </source>
</evidence>
<dbReference type="Proteomes" id="UP001374535">
    <property type="component" value="Chromosome 11"/>
</dbReference>
<dbReference type="InterPro" id="IPR001128">
    <property type="entry name" value="Cyt_P450"/>
</dbReference>
<sequence length="520" mass="59601">MVLSVVLSLPCIVIFIFFFVLSQRRKLAAPPGPPSLPLIGNLHQLHHSSPHRSLWQLAKRYGPLMSLRLASVQTLVVSSAQVAKEILKTHDLNFATRPAFVGLRKLSYNGLDLGFAPYGPCWRELKKLCMIHLFSAHRVQSFRSVREDEVTQMLRKLSEQEASGTVVNLTEILMSFSSSLICRIAFGKKKYVDEYEEVVGKGKRRSRLQVMLNEAQALLTEFFFSDYFPLLGWVDWLTGKRQRLEKTFKELDAFYERVILEHMDSAMAKDGDGEKEVEDIIDIFLQLLRDRSLSFHFTLDHIKAVLMVTSSFNLLFHCIEYYSDPPSATIVWAMTALLKNGEVMRKVQEEVRSLFGEKDFINEDDVERLPYLKAVVKETLRLFPPSPLLLPRVAIERCSIEGYEIEAKTLVYVNAWAIATDPENWEKPQEFCPERFLGSEMELKGKEFEVLPFGSGRRMCPAKHMGMVNVELSLANLVHTFDWEVDPGSDREEMLGTEVKPGVTMHKKTDLYLVPKKRTT</sequence>
<keyword evidence="6 12" id="KW-0479">Metal-binding</keyword>
<proteinExistence type="inferred from homology"/>
<reference evidence="14 15" key="1">
    <citation type="journal article" date="2023" name="Life. Sci Alliance">
        <title>Evolutionary insights into 3D genome organization and epigenetic landscape of Vigna mungo.</title>
        <authorList>
            <person name="Junaid A."/>
            <person name="Singh B."/>
            <person name="Bhatia S."/>
        </authorList>
    </citation>
    <scope>NUCLEOTIDE SEQUENCE [LARGE SCALE GENOMIC DNA]</scope>
    <source>
        <strain evidence="14">Urdbean</strain>
    </source>
</reference>
<evidence type="ECO:0000256" key="6">
    <source>
        <dbReference type="ARBA" id="ARBA00022723"/>
    </source>
</evidence>
<accession>A0AAQ3MJA8</accession>
<evidence type="ECO:0000256" key="3">
    <source>
        <dbReference type="ARBA" id="ARBA00010617"/>
    </source>
</evidence>
<dbReference type="EMBL" id="CP144690">
    <property type="protein sequence ID" value="WVY91379.1"/>
    <property type="molecule type" value="Genomic_DNA"/>
</dbReference>
<evidence type="ECO:0000256" key="1">
    <source>
        <dbReference type="ARBA" id="ARBA00001971"/>
    </source>
</evidence>
<evidence type="ECO:0000256" key="10">
    <source>
        <dbReference type="ARBA" id="ARBA00023033"/>
    </source>
</evidence>
<dbReference type="GO" id="GO:0004497">
    <property type="term" value="F:monooxygenase activity"/>
    <property type="evidence" value="ECO:0007669"/>
    <property type="project" value="UniProtKB-KW"/>
</dbReference>
<keyword evidence="5" id="KW-0812">Transmembrane</keyword>
<dbReference type="AlphaFoldDB" id="A0AAQ3MJA8"/>
<comment type="similarity">
    <text evidence="3 13">Belongs to the cytochrome P450 family.</text>
</comment>
<organism evidence="14 15">
    <name type="scientific">Vigna mungo</name>
    <name type="common">Black gram</name>
    <name type="synonym">Phaseolus mungo</name>
    <dbReference type="NCBI Taxonomy" id="3915"/>
    <lineage>
        <taxon>Eukaryota</taxon>
        <taxon>Viridiplantae</taxon>
        <taxon>Streptophyta</taxon>
        <taxon>Embryophyta</taxon>
        <taxon>Tracheophyta</taxon>
        <taxon>Spermatophyta</taxon>
        <taxon>Magnoliopsida</taxon>
        <taxon>eudicotyledons</taxon>
        <taxon>Gunneridae</taxon>
        <taxon>Pentapetalae</taxon>
        <taxon>rosids</taxon>
        <taxon>fabids</taxon>
        <taxon>Fabales</taxon>
        <taxon>Fabaceae</taxon>
        <taxon>Papilionoideae</taxon>
        <taxon>50 kb inversion clade</taxon>
        <taxon>NPAAA clade</taxon>
        <taxon>indigoferoid/millettioid clade</taxon>
        <taxon>Phaseoleae</taxon>
        <taxon>Vigna</taxon>
    </lineage>
</organism>
<evidence type="ECO:0000313" key="14">
    <source>
        <dbReference type="EMBL" id="WVY91379.1"/>
    </source>
</evidence>
<keyword evidence="9 12" id="KW-0408">Iron</keyword>
<dbReference type="PANTHER" id="PTHR47955">
    <property type="entry name" value="CYTOCHROME P450 FAMILY 71 PROTEIN"/>
    <property type="match status" value="1"/>
</dbReference>
<name>A0AAQ3MJA8_VIGMU</name>
<dbReference type="FunFam" id="1.10.630.10:FF:000011">
    <property type="entry name" value="Cytochrome P450 83B1"/>
    <property type="match status" value="1"/>
</dbReference>
<dbReference type="PRINTS" id="PR00463">
    <property type="entry name" value="EP450I"/>
</dbReference>
<dbReference type="InterPro" id="IPR036396">
    <property type="entry name" value="Cyt_P450_sf"/>
</dbReference>
<gene>
    <name evidence="14" type="ORF">V8G54_036893</name>
</gene>
<evidence type="ECO:0000256" key="9">
    <source>
        <dbReference type="ARBA" id="ARBA00023004"/>
    </source>
</evidence>
<keyword evidence="15" id="KW-1185">Reference proteome</keyword>
<comment type="cofactor">
    <cofactor evidence="1 12">
        <name>heme</name>
        <dbReference type="ChEBI" id="CHEBI:30413"/>
    </cofactor>
</comment>
<dbReference type="GO" id="GO:0005506">
    <property type="term" value="F:iron ion binding"/>
    <property type="evidence" value="ECO:0007669"/>
    <property type="project" value="InterPro"/>
</dbReference>
<dbReference type="PROSITE" id="PS00086">
    <property type="entry name" value="CYTOCHROME_P450"/>
    <property type="match status" value="1"/>
</dbReference>
<evidence type="ECO:0000256" key="2">
    <source>
        <dbReference type="ARBA" id="ARBA00004167"/>
    </source>
</evidence>
<keyword evidence="8 13" id="KW-0560">Oxidoreductase</keyword>
<feature type="binding site" description="axial binding residue" evidence="12">
    <location>
        <position position="460"/>
    </location>
    <ligand>
        <name>heme</name>
        <dbReference type="ChEBI" id="CHEBI:30413"/>
    </ligand>
    <ligandPart>
        <name>Fe</name>
        <dbReference type="ChEBI" id="CHEBI:18248"/>
    </ligandPart>
</feature>
<dbReference type="InterPro" id="IPR017972">
    <property type="entry name" value="Cyt_P450_CS"/>
</dbReference>
<comment type="subcellular location">
    <subcellularLocation>
        <location evidence="2">Membrane</location>
        <topology evidence="2">Single-pass membrane protein</topology>
    </subcellularLocation>
</comment>
<evidence type="ECO:0008006" key="16">
    <source>
        <dbReference type="Google" id="ProtNLM"/>
    </source>
</evidence>
<keyword evidence="7" id="KW-1133">Transmembrane helix</keyword>
<evidence type="ECO:0000256" key="12">
    <source>
        <dbReference type="PIRSR" id="PIRSR602401-1"/>
    </source>
</evidence>
<dbReference type="GO" id="GO:0020037">
    <property type="term" value="F:heme binding"/>
    <property type="evidence" value="ECO:0007669"/>
    <property type="project" value="InterPro"/>
</dbReference>